<gene>
    <name evidence="1" type="ORF">PHYSODRAFT_480531</name>
</gene>
<reference evidence="1 2" key="1">
    <citation type="journal article" date="2006" name="Science">
        <title>Phytophthora genome sequences uncover evolutionary origins and mechanisms of pathogenesis.</title>
        <authorList>
            <person name="Tyler B.M."/>
            <person name="Tripathy S."/>
            <person name="Zhang X."/>
            <person name="Dehal P."/>
            <person name="Jiang R.H."/>
            <person name="Aerts A."/>
            <person name="Arredondo F.D."/>
            <person name="Baxter L."/>
            <person name="Bensasson D."/>
            <person name="Beynon J.L."/>
            <person name="Chapman J."/>
            <person name="Damasceno C.M."/>
            <person name="Dorrance A.E."/>
            <person name="Dou D."/>
            <person name="Dickerman A.W."/>
            <person name="Dubchak I.L."/>
            <person name="Garbelotto M."/>
            <person name="Gijzen M."/>
            <person name="Gordon S.G."/>
            <person name="Govers F."/>
            <person name="Grunwald N.J."/>
            <person name="Huang W."/>
            <person name="Ivors K.L."/>
            <person name="Jones R.W."/>
            <person name="Kamoun S."/>
            <person name="Krampis K."/>
            <person name="Lamour K.H."/>
            <person name="Lee M.K."/>
            <person name="McDonald W.H."/>
            <person name="Medina M."/>
            <person name="Meijer H.J."/>
            <person name="Nordberg E.K."/>
            <person name="Maclean D.J."/>
            <person name="Ospina-Giraldo M.D."/>
            <person name="Morris P.F."/>
            <person name="Phuntumart V."/>
            <person name="Putnam N.H."/>
            <person name="Rash S."/>
            <person name="Rose J.K."/>
            <person name="Sakihama Y."/>
            <person name="Salamov A.A."/>
            <person name="Savidor A."/>
            <person name="Scheuring C.F."/>
            <person name="Smith B.M."/>
            <person name="Sobral B.W."/>
            <person name="Terry A."/>
            <person name="Torto-Alalibo T.A."/>
            <person name="Win J."/>
            <person name="Xu Z."/>
            <person name="Zhang H."/>
            <person name="Grigoriev I.V."/>
            <person name="Rokhsar D.S."/>
            <person name="Boore J.L."/>
        </authorList>
    </citation>
    <scope>NUCLEOTIDE SEQUENCE [LARGE SCALE GENOMIC DNA]</scope>
    <source>
        <strain evidence="1 2">P6497</strain>
    </source>
</reference>
<dbReference type="GeneID" id="20655266"/>
<evidence type="ECO:0008006" key="3">
    <source>
        <dbReference type="Google" id="ProtNLM"/>
    </source>
</evidence>
<organism evidence="1 2">
    <name type="scientific">Phytophthora sojae (strain P6497)</name>
    <name type="common">Soybean stem and root rot agent</name>
    <name type="synonym">Phytophthora megasperma f. sp. glycines</name>
    <dbReference type="NCBI Taxonomy" id="1094619"/>
    <lineage>
        <taxon>Eukaryota</taxon>
        <taxon>Sar</taxon>
        <taxon>Stramenopiles</taxon>
        <taxon>Oomycota</taxon>
        <taxon>Peronosporomycetes</taxon>
        <taxon>Peronosporales</taxon>
        <taxon>Peronosporaceae</taxon>
        <taxon>Phytophthora</taxon>
    </lineage>
</organism>
<dbReference type="InParanoid" id="G4Z022"/>
<evidence type="ECO:0000313" key="2">
    <source>
        <dbReference type="Proteomes" id="UP000002640"/>
    </source>
</evidence>
<dbReference type="AlphaFoldDB" id="G4Z022"/>
<accession>G4Z022</accession>
<evidence type="ECO:0000313" key="1">
    <source>
        <dbReference type="EMBL" id="EGZ23962.1"/>
    </source>
</evidence>
<dbReference type="Proteomes" id="UP000002640">
    <property type="component" value="Unassembled WGS sequence"/>
</dbReference>
<dbReference type="RefSeq" id="XP_009519250.1">
    <property type="nucleotide sequence ID" value="XM_009520955.1"/>
</dbReference>
<dbReference type="KEGG" id="psoj:PHYSODRAFT_480531"/>
<proteinExistence type="predicted"/>
<name>G4Z022_PHYSP</name>
<keyword evidence="2" id="KW-1185">Reference proteome</keyword>
<feature type="non-terminal residue" evidence="1">
    <location>
        <position position="136"/>
    </location>
</feature>
<dbReference type="EMBL" id="JH159152">
    <property type="protein sequence ID" value="EGZ23962.1"/>
    <property type="molecule type" value="Genomic_DNA"/>
</dbReference>
<sequence>MHKSKINQEASGPKDPRYMYANPHHPGTCWITALGLYLACRPTLSPGPLFPGSEQKARFGNILRQLIGELKQQTHYGTHSIRKGVATFAAAGDQYLGRVVAGLPLNSPSCAVPPPHFGDNEDPTVAACVRQMYPSL</sequence>
<protein>
    <recommendedName>
        <fullName evidence="3">Ndc10 domain-containing protein</fullName>
    </recommendedName>
</protein>